<organism evidence="2 3">
    <name type="scientific">Stenotrophomonas maltophilia</name>
    <name type="common">Pseudomonas maltophilia</name>
    <name type="synonym">Xanthomonas maltophilia</name>
    <dbReference type="NCBI Taxonomy" id="40324"/>
    <lineage>
        <taxon>Bacteria</taxon>
        <taxon>Pseudomonadati</taxon>
        <taxon>Pseudomonadota</taxon>
        <taxon>Gammaproteobacteria</taxon>
        <taxon>Lysobacterales</taxon>
        <taxon>Lysobacteraceae</taxon>
        <taxon>Stenotrophomonas</taxon>
        <taxon>Stenotrophomonas maltophilia group</taxon>
    </lineage>
</organism>
<proteinExistence type="predicted"/>
<dbReference type="InterPro" id="IPR006119">
    <property type="entry name" value="Resolv_N"/>
</dbReference>
<dbReference type="Pfam" id="PF00239">
    <property type="entry name" value="Resolvase"/>
    <property type="match status" value="1"/>
</dbReference>
<dbReference type="Proteomes" id="UP001288387">
    <property type="component" value="Unassembled WGS sequence"/>
</dbReference>
<name>A0AAJ2WL78_STEMA</name>
<reference evidence="2" key="1">
    <citation type="submission" date="2023-12" db="EMBL/GenBank/DDBJ databases">
        <title>'Antibacterial potential of Stenotrophomonas maltophilia cystic fibrosis isolates' (manuscript under preparation).</title>
        <authorList>
            <person name="Crisan C.V."/>
            <person name="Pettis M."/>
            <person name="Goldberg J.B."/>
        </authorList>
    </citation>
    <scope>NUCLEOTIDE SEQUENCE</scope>
    <source>
        <strain evidence="2">CCV129</strain>
    </source>
</reference>
<dbReference type="SUPFAM" id="SSF53041">
    <property type="entry name" value="Resolvase-like"/>
    <property type="match status" value="1"/>
</dbReference>
<dbReference type="Gene3D" id="3.40.50.1390">
    <property type="entry name" value="Resolvase, N-terminal catalytic domain"/>
    <property type="match status" value="1"/>
</dbReference>
<accession>A0AAJ2WL78</accession>
<dbReference type="GO" id="GO:0000150">
    <property type="term" value="F:DNA strand exchange activity"/>
    <property type="evidence" value="ECO:0007669"/>
    <property type="project" value="InterPro"/>
</dbReference>
<dbReference type="RefSeq" id="WP_239503768.1">
    <property type="nucleotide sequence ID" value="NZ_JAKJQX010000026.1"/>
</dbReference>
<evidence type="ECO:0000313" key="3">
    <source>
        <dbReference type="Proteomes" id="UP001288387"/>
    </source>
</evidence>
<comment type="caution">
    <text evidence="2">The sequence shown here is derived from an EMBL/GenBank/DDBJ whole genome shotgun (WGS) entry which is preliminary data.</text>
</comment>
<dbReference type="InterPro" id="IPR036162">
    <property type="entry name" value="Resolvase-like_N_sf"/>
</dbReference>
<evidence type="ECO:0000313" key="2">
    <source>
        <dbReference type="EMBL" id="MDZ5764908.1"/>
    </source>
</evidence>
<feature type="domain" description="Resolvase/invertase-type recombinase catalytic" evidence="1">
    <location>
        <begin position="9"/>
        <end position="85"/>
    </location>
</feature>
<dbReference type="GO" id="GO:0003677">
    <property type="term" value="F:DNA binding"/>
    <property type="evidence" value="ECO:0007669"/>
    <property type="project" value="InterPro"/>
</dbReference>
<gene>
    <name evidence="2" type="ORF">U4I38_10540</name>
</gene>
<protein>
    <submittedName>
        <fullName evidence="2">Recombinase family protein</fullName>
    </submittedName>
</protein>
<sequence>MALDAALSMQDEGLSAYHQRRVTKGALGVFLAAIVEGRIPAGSVLIVEGLDRLSRAEPIQVQAQLAQIINAGITVVTSSDGREYNRARLKAQPMDLVYRLLVMIRAH</sequence>
<evidence type="ECO:0000259" key="1">
    <source>
        <dbReference type="Pfam" id="PF00239"/>
    </source>
</evidence>
<dbReference type="AlphaFoldDB" id="A0AAJ2WL78"/>
<dbReference type="EMBL" id="JAXRVB010000009">
    <property type="protein sequence ID" value="MDZ5764908.1"/>
    <property type="molecule type" value="Genomic_DNA"/>
</dbReference>